<dbReference type="KEGG" id="vbo:CKY39_20610"/>
<feature type="compositionally biased region" description="Polar residues" evidence="1">
    <location>
        <begin position="1"/>
        <end position="23"/>
    </location>
</feature>
<accession>A0A250DMK2</accession>
<evidence type="ECO:0000256" key="1">
    <source>
        <dbReference type="SAM" id="MobiDB-lite"/>
    </source>
</evidence>
<sequence length="329" mass="38176">MNETRNQHYLSQGEQRLNTSTPNAKKKRNQRIYEFEVLGRFEQVALGEPKNRRIEANLALDDIFSFEVDPEIRLRQNFEVLFQRYEDSLITRTEAFLKKAEAKARPPQVKDDLVGLFAAKLLNFARNPYCVPKVLDTFKSFLTVRPTDPATDDQLNLVLNGNRPHQTEICKRFDLSVLQYQQWLQVLFMLLTEMNSPNGQESLFDGMVRSLFNKRTTAVMVTVIRHTTDKCLLSDRSFNSPINANGMLCFEFNLRHDTFIRYVFADRAAWLPTEIPPHLLTALDLMEPIFSIDYRVDDRAELSRYNLNAVNQCHSRVFCSVDSGILIAR</sequence>
<dbReference type="AlphaFoldDB" id="A0A250DMK2"/>
<feature type="region of interest" description="Disordered" evidence="1">
    <location>
        <begin position="1"/>
        <end position="27"/>
    </location>
</feature>
<evidence type="ECO:0000313" key="3">
    <source>
        <dbReference type="Proteomes" id="UP000217154"/>
    </source>
</evidence>
<dbReference type="EMBL" id="CP023284">
    <property type="protein sequence ID" value="ATA55351.1"/>
    <property type="molecule type" value="Genomic_DNA"/>
</dbReference>
<dbReference type="Proteomes" id="UP000217154">
    <property type="component" value="Chromosome"/>
</dbReference>
<evidence type="ECO:0000313" key="2">
    <source>
        <dbReference type="EMBL" id="ATA55351.1"/>
    </source>
</evidence>
<gene>
    <name evidence="2" type="ORF">CKY39_20610</name>
</gene>
<organism evidence="2 3">
    <name type="scientific">Variovorax boronicumulans</name>
    <dbReference type="NCBI Taxonomy" id="436515"/>
    <lineage>
        <taxon>Bacteria</taxon>
        <taxon>Pseudomonadati</taxon>
        <taxon>Pseudomonadota</taxon>
        <taxon>Betaproteobacteria</taxon>
        <taxon>Burkholderiales</taxon>
        <taxon>Comamonadaceae</taxon>
        <taxon>Variovorax</taxon>
    </lineage>
</organism>
<reference evidence="2 3" key="1">
    <citation type="submission" date="2017-09" db="EMBL/GenBank/DDBJ databases">
        <title>The diverse metabolic capabilities of V. boronicumulans make it an excellent choice for continued studies on novel biodegradation.</title>
        <authorList>
            <person name="Sun S."/>
        </authorList>
    </citation>
    <scope>NUCLEOTIDE SEQUENCE [LARGE SCALE GENOMIC DNA]</scope>
    <source>
        <strain evidence="2 3">J1</strain>
    </source>
</reference>
<evidence type="ECO:0008006" key="4">
    <source>
        <dbReference type="Google" id="ProtNLM"/>
    </source>
</evidence>
<name>A0A250DMK2_9BURK</name>
<protein>
    <recommendedName>
        <fullName evidence="4">DUF4238 domain-containing protein</fullName>
    </recommendedName>
</protein>
<proteinExistence type="predicted"/>